<sequence>MQLRERGGVLVQRASILGSILIPAGDIVQHRHKLLHKLQPPTQSRQDGVDCVSGTPWADRSSALDASSQVVKQR</sequence>
<evidence type="ECO:0000256" key="1">
    <source>
        <dbReference type="SAM" id="MobiDB-lite"/>
    </source>
</evidence>
<name>A0A8E5MJI2_USTVR</name>
<gene>
    <name evidence="2" type="ORF">UV8b_06087</name>
</gene>
<organism evidence="2 3">
    <name type="scientific">Ustilaginoidea virens</name>
    <name type="common">Rice false smut fungus</name>
    <name type="synonym">Villosiclava virens</name>
    <dbReference type="NCBI Taxonomy" id="1159556"/>
    <lineage>
        <taxon>Eukaryota</taxon>
        <taxon>Fungi</taxon>
        <taxon>Dikarya</taxon>
        <taxon>Ascomycota</taxon>
        <taxon>Pezizomycotina</taxon>
        <taxon>Sordariomycetes</taxon>
        <taxon>Hypocreomycetidae</taxon>
        <taxon>Hypocreales</taxon>
        <taxon>Clavicipitaceae</taxon>
        <taxon>Ustilaginoidea</taxon>
    </lineage>
</organism>
<protein>
    <submittedName>
        <fullName evidence="2">Uncharacterized protein</fullName>
    </submittedName>
</protein>
<feature type="region of interest" description="Disordered" evidence="1">
    <location>
        <begin position="38"/>
        <end position="74"/>
    </location>
</feature>
<dbReference type="OrthoDB" id="2157530at2759"/>
<evidence type="ECO:0000313" key="3">
    <source>
        <dbReference type="Proteomes" id="UP000027002"/>
    </source>
</evidence>
<accession>A0A8E5MJI2</accession>
<evidence type="ECO:0000313" key="2">
    <source>
        <dbReference type="EMBL" id="QUC21846.1"/>
    </source>
</evidence>
<keyword evidence="3" id="KW-1185">Reference proteome</keyword>
<feature type="compositionally biased region" description="Polar residues" evidence="1">
    <location>
        <begin position="64"/>
        <end position="74"/>
    </location>
</feature>
<proteinExistence type="predicted"/>
<reference evidence="2" key="1">
    <citation type="submission" date="2020-03" db="EMBL/GenBank/DDBJ databases">
        <title>A mixture of massive structural variations and highly conserved coding sequences in Ustilaginoidea virens genome.</title>
        <authorList>
            <person name="Zhang K."/>
            <person name="Zhao Z."/>
            <person name="Zhang Z."/>
            <person name="Li Y."/>
            <person name="Hsiang T."/>
            <person name="Sun W."/>
        </authorList>
    </citation>
    <scope>NUCLEOTIDE SEQUENCE</scope>
    <source>
        <strain evidence="2">UV-8b</strain>
    </source>
</reference>
<dbReference type="EMBL" id="CP072757">
    <property type="protein sequence ID" value="QUC21846.1"/>
    <property type="molecule type" value="Genomic_DNA"/>
</dbReference>
<dbReference type="AlphaFoldDB" id="A0A8E5MJI2"/>
<dbReference type="Proteomes" id="UP000027002">
    <property type="component" value="Chromosome 5"/>
</dbReference>
<dbReference type="RefSeq" id="XP_042999519.1">
    <property type="nucleotide sequence ID" value="XM_043143584.1"/>
</dbReference>
<dbReference type="GeneID" id="66066864"/>
<dbReference type="KEGG" id="uvi:66066864"/>